<reference evidence="3" key="1">
    <citation type="submission" date="2016-06" db="UniProtKB">
        <authorList>
            <consortium name="WormBaseParasite"/>
        </authorList>
    </citation>
    <scope>IDENTIFICATION</scope>
</reference>
<evidence type="ECO:0000313" key="3">
    <source>
        <dbReference type="WBParaSite" id="SCUD_0000689701-mRNA-1"/>
    </source>
</evidence>
<reference evidence="1 2" key="2">
    <citation type="submission" date="2018-11" db="EMBL/GenBank/DDBJ databases">
        <authorList>
            <consortium name="Pathogen Informatics"/>
        </authorList>
    </citation>
    <scope>NUCLEOTIDE SEQUENCE [LARGE SCALE GENOMIC DNA]</scope>
    <source>
        <strain evidence="1">Dakar</strain>
        <strain evidence="2">Dakar, Senegal</strain>
    </source>
</reference>
<dbReference type="WBParaSite" id="SCUD_0000689701-mRNA-1">
    <property type="protein sequence ID" value="SCUD_0000689701-mRNA-1"/>
    <property type="gene ID" value="SCUD_0000689701"/>
</dbReference>
<evidence type="ECO:0000313" key="1">
    <source>
        <dbReference type="EMBL" id="VDP08967.1"/>
    </source>
</evidence>
<dbReference type="Proteomes" id="UP000279833">
    <property type="component" value="Unassembled WGS sequence"/>
</dbReference>
<evidence type="ECO:0000313" key="2">
    <source>
        <dbReference type="Proteomes" id="UP000279833"/>
    </source>
</evidence>
<gene>
    <name evidence="1" type="ORF">SCUD_LOCUS6897</name>
</gene>
<dbReference type="EMBL" id="UZAK01018341">
    <property type="protein sequence ID" value="VDP08967.1"/>
    <property type="molecule type" value="Genomic_DNA"/>
</dbReference>
<organism evidence="3">
    <name type="scientific">Schistosoma curassoni</name>
    <dbReference type="NCBI Taxonomy" id="6186"/>
    <lineage>
        <taxon>Eukaryota</taxon>
        <taxon>Metazoa</taxon>
        <taxon>Spiralia</taxon>
        <taxon>Lophotrochozoa</taxon>
        <taxon>Platyhelminthes</taxon>
        <taxon>Trematoda</taxon>
        <taxon>Digenea</taxon>
        <taxon>Strigeidida</taxon>
        <taxon>Schistosomatoidea</taxon>
        <taxon>Schistosomatidae</taxon>
        <taxon>Schistosoma</taxon>
    </lineage>
</organism>
<dbReference type="AlphaFoldDB" id="A0A183JW02"/>
<protein>
    <submittedName>
        <fullName evidence="3">Ovule protein</fullName>
    </submittedName>
</protein>
<accession>A0A183JW02</accession>
<name>A0A183JW02_9TREM</name>
<sequence>MTSFFFSNAKNHFVTPSHLYLMLRSSEKDVNASLGLCRIYIFKHVTLYKCKALDRWSGNEY</sequence>
<keyword evidence="2" id="KW-1185">Reference proteome</keyword>
<proteinExistence type="predicted"/>